<evidence type="ECO:0000313" key="4">
    <source>
        <dbReference type="EMBL" id="CAE0407150.1"/>
    </source>
</evidence>
<evidence type="ECO:0000256" key="1">
    <source>
        <dbReference type="ARBA" id="ARBA00007831"/>
    </source>
</evidence>
<dbReference type="Pfam" id="PF00191">
    <property type="entry name" value="Annexin"/>
    <property type="match status" value="2"/>
</dbReference>
<dbReference type="InterPro" id="IPR037104">
    <property type="entry name" value="Annexin_sf"/>
</dbReference>
<evidence type="ECO:0000256" key="2">
    <source>
        <dbReference type="ARBA" id="ARBA00022737"/>
    </source>
</evidence>
<dbReference type="PANTHER" id="PTHR10502:SF102">
    <property type="entry name" value="ANNEXIN B11"/>
    <property type="match status" value="1"/>
</dbReference>
<dbReference type="AlphaFoldDB" id="A0A7S3P5T1"/>
<dbReference type="GO" id="GO:0005886">
    <property type="term" value="C:plasma membrane"/>
    <property type="evidence" value="ECO:0007669"/>
    <property type="project" value="TreeGrafter"/>
</dbReference>
<protein>
    <recommendedName>
        <fullName evidence="5">Annexin</fullName>
    </recommendedName>
</protein>
<dbReference type="InterPro" id="IPR001464">
    <property type="entry name" value="Annexin"/>
</dbReference>
<sequence>MTVSLYPAVVLEQDLSPNHGGSKIDDLCQEIHDATKGWGANKQKVIDAIATQDATTRYYLAIRYGELFADDTRKDDGIRTLQKLMRKEFSGDFATALEFLSLPAHMAECAMIRRACKGIGAAVNVVWSIVCGRTNAEMELLKRTYFQMYDTDLGKVLASELHGDMERLVFNCLQAAEMPYDAQYHTADLADEHAQQIHSKGQGKVWGTDEKGIFKILCASPPEHLQAVNAAYADKYGYTLLKALEKELGGLLEAQLRKATLYLIGMKLKPYETMAALIKEACAGLGTDELLLTCSIIRFQTVMTPVMGQHIEQYGKTIHERVRSEVGGKYKTLLLQVLNTVWPEEG</sequence>
<dbReference type="GO" id="GO:0005737">
    <property type="term" value="C:cytoplasm"/>
    <property type="evidence" value="ECO:0007669"/>
    <property type="project" value="TreeGrafter"/>
</dbReference>
<dbReference type="SUPFAM" id="SSF47874">
    <property type="entry name" value="Annexin"/>
    <property type="match status" value="1"/>
</dbReference>
<evidence type="ECO:0008006" key="5">
    <source>
        <dbReference type="Google" id="ProtNLM"/>
    </source>
</evidence>
<reference evidence="4" key="1">
    <citation type="submission" date="2021-01" db="EMBL/GenBank/DDBJ databases">
        <authorList>
            <person name="Corre E."/>
            <person name="Pelletier E."/>
            <person name="Niang G."/>
            <person name="Scheremetjew M."/>
            <person name="Finn R."/>
            <person name="Kale V."/>
            <person name="Holt S."/>
            <person name="Cochrane G."/>
            <person name="Meng A."/>
            <person name="Brown T."/>
            <person name="Cohen L."/>
        </authorList>
    </citation>
    <scope>NUCLEOTIDE SEQUENCE</scope>
    <source>
        <strain evidence="4">CCMP127</strain>
    </source>
</reference>
<dbReference type="GO" id="GO:0005544">
    <property type="term" value="F:calcium-dependent phospholipid binding"/>
    <property type="evidence" value="ECO:0007669"/>
    <property type="project" value="InterPro"/>
</dbReference>
<keyword evidence="3" id="KW-0041">Annexin</keyword>
<dbReference type="EMBL" id="HBIM01005855">
    <property type="protein sequence ID" value="CAE0407150.1"/>
    <property type="molecule type" value="Transcribed_RNA"/>
</dbReference>
<dbReference type="Gene3D" id="1.10.220.10">
    <property type="entry name" value="Annexin"/>
    <property type="match status" value="4"/>
</dbReference>
<keyword evidence="2" id="KW-0677">Repeat</keyword>
<gene>
    <name evidence="4" type="ORF">ACOF00016_LOCUS4977</name>
</gene>
<organism evidence="4">
    <name type="scientific">Amphora coffeiformis</name>
    <dbReference type="NCBI Taxonomy" id="265554"/>
    <lineage>
        <taxon>Eukaryota</taxon>
        <taxon>Sar</taxon>
        <taxon>Stramenopiles</taxon>
        <taxon>Ochrophyta</taxon>
        <taxon>Bacillariophyta</taxon>
        <taxon>Bacillariophyceae</taxon>
        <taxon>Bacillariophycidae</taxon>
        <taxon>Thalassiophysales</taxon>
        <taxon>Catenulaceae</taxon>
        <taxon>Amphora</taxon>
    </lineage>
</organism>
<dbReference type="PANTHER" id="PTHR10502">
    <property type="entry name" value="ANNEXIN"/>
    <property type="match status" value="1"/>
</dbReference>
<dbReference type="GO" id="GO:0001786">
    <property type="term" value="F:phosphatidylserine binding"/>
    <property type="evidence" value="ECO:0007669"/>
    <property type="project" value="TreeGrafter"/>
</dbReference>
<evidence type="ECO:0000256" key="3">
    <source>
        <dbReference type="ARBA" id="ARBA00023216"/>
    </source>
</evidence>
<dbReference type="InterPro" id="IPR018502">
    <property type="entry name" value="Annexin_repeat"/>
</dbReference>
<dbReference type="PROSITE" id="PS51897">
    <property type="entry name" value="ANNEXIN_2"/>
    <property type="match status" value="2"/>
</dbReference>
<accession>A0A7S3P5T1</accession>
<proteinExistence type="inferred from homology"/>
<dbReference type="GO" id="GO:0005509">
    <property type="term" value="F:calcium ion binding"/>
    <property type="evidence" value="ECO:0007669"/>
    <property type="project" value="InterPro"/>
</dbReference>
<comment type="similarity">
    <text evidence="1">Belongs to the annexin family.</text>
</comment>
<name>A0A7S3P5T1_9STRA</name>
<dbReference type="PRINTS" id="PR00196">
    <property type="entry name" value="ANNEXIN"/>
</dbReference>
<dbReference type="SMART" id="SM00335">
    <property type="entry name" value="ANX"/>
    <property type="match status" value="2"/>
</dbReference>